<protein>
    <submittedName>
        <fullName evidence="1">Rha family transcriptional regulator</fullName>
    </submittedName>
</protein>
<accession>A0ABV1M7K3</accession>
<evidence type="ECO:0000313" key="2">
    <source>
        <dbReference type="Proteomes" id="UP001433638"/>
    </source>
</evidence>
<organism evidence="1 2">
    <name type="scientific">Vogesella oryzagri</name>
    <dbReference type="NCBI Taxonomy" id="3160864"/>
    <lineage>
        <taxon>Bacteria</taxon>
        <taxon>Pseudomonadati</taxon>
        <taxon>Pseudomonadota</taxon>
        <taxon>Betaproteobacteria</taxon>
        <taxon>Neisseriales</taxon>
        <taxon>Chromobacteriaceae</taxon>
        <taxon>Vogesella</taxon>
    </lineage>
</organism>
<reference evidence="1" key="1">
    <citation type="submission" date="2024-06" db="EMBL/GenBank/DDBJ databases">
        <title>Genome sequence of Vogesella sp. MAHUQ-64.</title>
        <authorList>
            <person name="Huq M.A."/>
        </authorList>
    </citation>
    <scope>NUCLEOTIDE SEQUENCE</scope>
    <source>
        <strain evidence="1">MAHUQ-64</strain>
    </source>
</reference>
<dbReference type="InterPro" id="IPR014054">
    <property type="entry name" value="Phage_regulatory_Rha"/>
</dbReference>
<evidence type="ECO:0000313" key="1">
    <source>
        <dbReference type="EMBL" id="MEQ6292194.1"/>
    </source>
</evidence>
<sequence>MAAQSLALSAPVVSISNGQSTTTSKAVADYFHKQHKDVLRKIETLLPDLPNDWYQRNFAPIQIEVDLGMGRKRVDPGFEITRDGFTLLAMGFTGKQALQWKLRYIEAFNAMEAHLSGQWALPADHVAISKADLESLREHLQAWREVSLRLYLPLSDLGSKDAAKLFSYAHEIKLRYGLMYHW</sequence>
<dbReference type="NCBIfam" id="TIGR02681">
    <property type="entry name" value="phage_pRha"/>
    <property type="match status" value="1"/>
</dbReference>
<dbReference type="Pfam" id="PF09669">
    <property type="entry name" value="Phage_pRha"/>
    <property type="match status" value="1"/>
</dbReference>
<gene>
    <name evidence="1" type="ORF">ABNW52_16385</name>
</gene>
<comment type="caution">
    <text evidence="1">The sequence shown here is derived from an EMBL/GenBank/DDBJ whole genome shotgun (WGS) entry which is preliminary data.</text>
</comment>
<proteinExistence type="predicted"/>
<name>A0ABV1M7K3_9NEIS</name>
<dbReference type="Proteomes" id="UP001433638">
    <property type="component" value="Unassembled WGS sequence"/>
</dbReference>
<dbReference type="RefSeq" id="WP_349590128.1">
    <property type="nucleotide sequence ID" value="NZ_JBEFLD010000009.1"/>
</dbReference>
<keyword evidence="2" id="KW-1185">Reference proteome</keyword>
<dbReference type="EMBL" id="JBEFLD010000009">
    <property type="protein sequence ID" value="MEQ6292194.1"/>
    <property type="molecule type" value="Genomic_DNA"/>
</dbReference>